<evidence type="ECO:0000313" key="2">
    <source>
        <dbReference type="EMBL" id="QYM79108.1"/>
    </source>
</evidence>
<protein>
    <submittedName>
        <fullName evidence="2">Uncharacterized protein</fullName>
    </submittedName>
</protein>
<evidence type="ECO:0000256" key="1">
    <source>
        <dbReference type="SAM" id="SignalP"/>
    </source>
</evidence>
<name>A0A8F9TVK9_9BACT</name>
<keyword evidence="1" id="KW-0732">Signal</keyword>
<dbReference type="KEGG" id="ole:K0B96_00395"/>
<reference evidence="2" key="1">
    <citation type="submission" date="2021-08" db="EMBL/GenBank/DDBJ databases">
        <title>Genome of a novel bacterium of the phylum Verrucomicrobia, Oleiharenicola sp. KSB-15.</title>
        <authorList>
            <person name="Chung J.-H."/>
            <person name="Ahn J.-H."/>
            <person name="Yoon Y."/>
            <person name="Kim D.-Y."/>
            <person name="An S.-H."/>
            <person name="Park I."/>
            <person name="Yeon J."/>
        </authorList>
    </citation>
    <scope>NUCLEOTIDE SEQUENCE</scope>
    <source>
        <strain evidence="2">KSB-15</strain>
    </source>
</reference>
<feature type="chain" id="PRO_5034995131" evidence="1">
    <location>
        <begin position="21"/>
        <end position="335"/>
    </location>
</feature>
<dbReference type="RefSeq" id="WP_220162545.1">
    <property type="nucleotide sequence ID" value="NZ_CP080507.1"/>
</dbReference>
<dbReference type="Proteomes" id="UP000825051">
    <property type="component" value="Chromosome"/>
</dbReference>
<dbReference type="AlphaFoldDB" id="A0A8F9TVK9"/>
<dbReference type="EMBL" id="CP080507">
    <property type="protein sequence ID" value="QYM79108.1"/>
    <property type="molecule type" value="Genomic_DNA"/>
</dbReference>
<feature type="signal peptide" evidence="1">
    <location>
        <begin position="1"/>
        <end position="20"/>
    </location>
</feature>
<proteinExistence type="predicted"/>
<organism evidence="2 3">
    <name type="scientific">Horticoccus luteus</name>
    <dbReference type="NCBI Taxonomy" id="2862869"/>
    <lineage>
        <taxon>Bacteria</taxon>
        <taxon>Pseudomonadati</taxon>
        <taxon>Verrucomicrobiota</taxon>
        <taxon>Opitutia</taxon>
        <taxon>Opitutales</taxon>
        <taxon>Opitutaceae</taxon>
        <taxon>Horticoccus</taxon>
    </lineage>
</organism>
<sequence>MRLLVLPLALALIAAPLAHARKHLIGDLKTIPLDDRGEIPGHVASPNMGQGSYLKGVNKVIVPLVAVAFESSAQASVTKKTRDSLKSSHLESHLLIDEKVLQQIADQMQAIVERELTANGFEVLPHDTVDTDARYAGITKDAPTGVEVKDNFMSGFAGNGTKNRWFTAGQRALFGAGATAALSETSPLIHIARERGEALVFVRFKVQYADLEASNSFFGAHVKGKNVLHINSADLTVFSPAKTNGGMLKLKADVTAGADYVQESRELAKNPSDETGLQMSALLDSLLSGSATTATSGKHSGHYAVIANPEVYQRDSLALLTAVTRQFAQALRDAQ</sequence>
<accession>A0A8F9TVK9</accession>
<keyword evidence="3" id="KW-1185">Reference proteome</keyword>
<evidence type="ECO:0000313" key="3">
    <source>
        <dbReference type="Proteomes" id="UP000825051"/>
    </source>
</evidence>
<gene>
    <name evidence="2" type="ORF">K0B96_00395</name>
</gene>